<comment type="subcellular location">
    <subcellularLocation>
        <location evidence="7">Cytoplasm</location>
    </subcellularLocation>
</comment>
<dbReference type="HAMAP" id="MF_00473">
    <property type="entry name" value="G6P_isomerase"/>
    <property type="match status" value="1"/>
</dbReference>
<dbReference type="InterPro" id="IPR046348">
    <property type="entry name" value="SIS_dom_sf"/>
</dbReference>
<keyword evidence="7" id="KW-0963">Cytoplasm</keyword>
<evidence type="ECO:0000256" key="3">
    <source>
        <dbReference type="ARBA" id="ARBA00022432"/>
    </source>
</evidence>
<dbReference type="InterPro" id="IPR001672">
    <property type="entry name" value="G6P_Isomerase"/>
</dbReference>
<comment type="catalytic activity">
    <reaction evidence="6 7 8">
        <text>alpha-D-glucose 6-phosphate = beta-D-fructose 6-phosphate</text>
        <dbReference type="Rhea" id="RHEA:11816"/>
        <dbReference type="ChEBI" id="CHEBI:57634"/>
        <dbReference type="ChEBI" id="CHEBI:58225"/>
        <dbReference type="EC" id="5.3.1.9"/>
    </reaction>
</comment>
<dbReference type="OrthoDB" id="140919at2"/>
<reference evidence="9 10" key="1">
    <citation type="submission" date="2018-10" db="EMBL/GenBank/DDBJ databases">
        <title>Comparative functional genomics of the obligate endosymbiont Buchnera aphidicola.</title>
        <authorList>
            <person name="Chong R.A."/>
        </authorList>
    </citation>
    <scope>NUCLEOTIDE SEQUENCE [LARGE SCALE GENOMIC DNA]</scope>
    <source>
        <strain evidence="9 10">Ssp</strain>
    </source>
</reference>
<protein>
    <recommendedName>
        <fullName evidence="7">Glucose-6-phosphate isomerase</fullName>
        <shortName evidence="7">GPI</shortName>
        <ecNumber evidence="7">5.3.1.9</ecNumber>
    </recommendedName>
    <alternativeName>
        <fullName evidence="7">Phosphoglucose isomerase</fullName>
        <shortName evidence="7">PGI</shortName>
    </alternativeName>
    <alternativeName>
        <fullName evidence="7">Phosphohexose isomerase</fullName>
        <shortName evidence="7">PHI</shortName>
    </alternativeName>
</protein>
<dbReference type="AlphaFoldDB" id="A0A4D6Y957"/>
<dbReference type="CDD" id="cd05016">
    <property type="entry name" value="SIS_PGI_2"/>
    <property type="match status" value="1"/>
</dbReference>
<keyword evidence="4 7" id="KW-0324">Glycolysis</keyword>
<dbReference type="UniPathway" id="UPA00138"/>
<evidence type="ECO:0000256" key="2">
    <source>
        <dbReference type="ARBA" id="ARBA00006604"/>
    </source>
</evidence>
<dbReference type="GO" id="GO:0005829">
    <property type="term" value="C:cytosol"/>
    <property type="evidence" value="ECO:0007669"/>
    <property type="project" value="TreeGrafter"/>
</dbReference>
<evidence type="ECO:0000313" key="9">
    <source>
        <dbReference type="EMBL" id="QCI26516.1"/>
    </source>
</evidence>
<proteinExistence type="inferred from homology"/>
<dbReference type="EC" id="5.3.1.9" evidence="7"/>
<dbReference type="Gene3D" id="1.10.1390.10">
    <property type="match status" value="1"/>
</dbReference>
<dbReference type="PANTHER" id="PTHR11469">
    <property type="entry name" value="GLUCOSE-6-PHOSPHATE ISOMERASE"/>
    <property type="match status" value="1"/>
</dbReference>
<comment type="pathway">
    <text evidence="1 7 8">Carbohydrate degradation; glycolysis; D-glyceraldehyde 3-phosphate and glycerone phosphate from D-glucose: step 2/4.</text>
</comment>
<dbReference type="GO" id="GO:0048029">
    <property type="term" value="F:monosaccharide binding"/>
    <property type="evidence" value="ECO:0007669"/>
    <property type="project" value="TreeGrafter"/>
</dbReference>
<dbReference type="GO" id="GO:0097367">
    <property type="term" value="F:carbohydrate derivative binding"/>
    <property type="evidence" value="ECO:0007669"/>
    <property type="project" value="InterPro"/>
</dbReference>
<dbReference type="Pfam" id="PF00342">
    <property type="entry name" value="PGI"/>
    <property type="match status" value="1"/>
</dbReference>
<evidence type="ECO:0000256" key="5">
    <source>
        <dbReference type="ARBA" id="ARBA00023235"/>
    </source>
</evidence>
<dbReference type="GO" id="GO:0006094">
    <property type="term" value="P:gluconeogenesis"/>
    <property type="evidence" value="ECO:0007669"/>
    <property type="project" value="UniProtKB-UniRule"/>
</dbReference>
<evidence type="ECO:0000256" key="8">
    <source>
        <dbReference type="RuleBase" id="RU000612"/>
    </source>
</evidence>
<evidence type="ECO:0000313" key="10">
    <source>
        <dbReference type="Proteomes" id="UP000298636"/>
    </source>
</evidence>
<sequence length="551" mass="63883">MKNIIPICTNAWKELNNHFSHIKNLHMVDLFCNDINRFKNFSIIFKDKILFDFSKNRITLETMKKLFNLAKEINLLESIEEMFTGEKINKTENRSVLHVALRNRSNTSILVDGNDIMPMVNKVLNDMKSFSNQVISGTWRGYSGKSIKNIVNLGIGGSDLGPRMVTKALTPYKNHLNIIYISNIDGNDILNIVNNCDFETTIFLISSKNFQTEETLTNAMTIQKYFLKKVKNQKFMDKHFFAITANIQEALTFGIDRKNIFQMWDWVGGRYSLWSAMGLSIMLSIGFDNFIKLLDGAYDMDIHFRTQTFEKNIPVILALIGIWYNNFFNTETEAILPYDQYLDQFPKYIQQSNMESNGKNIDRNGNKVYWQTGPIIWGEVGTNGQHSFYQLMHQGTKLIPCDFIAPINSHSCLFHHHKILLSNFFAQTHALAFGKYFIQKKNNIFLYDSENKNIDSNKFKYFEGNRPSNTILLNKITPYSLGVLIAVYEHKIFVQGMILNVFSFDQWGVELGKNVSSDVLNMLKLTKNDLKYDSSTNNLINFYNHLYDKRK</sequence>
<dbReference type="EMBL" id="CP032998">
    <property type="protein sequence ID" value="QCI26516.1"/>
    <property type="molecule type" value="Genomic_DNA"/>
</dbReference>
<dbReference type="InterPro" id="IPR035482">
    <property type="entry name" value="SIS_PGI_2"/>
</dbReference>
<keyword evidence="3 7" id="KW-0312">Gluconeogenesis</keyword>
<accession>A0A4D6Y957</accession>
<name>A0A4D6Y957_9GAMM</name>
<dbReference type="PROSITE" id="PS51463">
    <property type="entry name" value="P_GLUCOSE_ISOMERASE_3"/>
    <property type="match status" value="1"/>
</dbReference>
<organism evidence="9 10">
    <name type="scientific">Buchnera aphidicola</name>
    <name type="common">Stegophylla sp.</name>
    <dbReference type="NCBI Taxonomy" id="2315800"/>
    <lineage>
        <taxon>Bacteria</taxon>
        <taxon>Pseudomonadati</taxon>
        <taxon>Pseudomonadota</taxon>
        <taxon>Gammaproteobacteria</taxon>
        <taxon>Enterobacterales</taxon>
        <taxon>Erwiniaceae</taxon>
        <taxon>Buchnera</taxon>
    </lineage>
</organism>
<dbReference type="NCBIfam" id="NF001211">
    <property type="entry name" value="PRK00179.1"/>
    <property type="match status" value="1"/>
</dbReference>
<dbReference type="PANTHER" id="PTHR11469:SF1">
    <property type="entry name" value="GLUCOSE-6-PHOSPHATE ISOMERASE"/>
    <property type="match status" value="1"/>
</dbReference>
<dbReference type="FunFam" id="3.40.50.10490:FF:000004">
    <property type="entry name" value="Glucose-6-phosphate isomerase"/>
    <property type="match status" value="1"/>
</dbReference>
<feature type="active site" evidence="7">
    <location>
        <position position="513"/>
    </location>
</feature>
<dbReference type="RefSeq" id="WP_158352116.1">
    <property type="nucleotide sequence ID" value="NZ_CP032998.1"/>
</dbReference>
<evidence type="ECO:0000256" key="7">
    <source>
        <dbReference type="HAMAP-Rule" id="MF_00473"/>
    </source>
</evidence>
<dbReference type="CDD" id="cd05015">
    <property type="entry name" value="SIS_PGI_1"/>
    <property type="match status" value="1"/>
</dbReference>
<feature type="active site" description="Proton donor" evidence="7">
    <location>
        <position position="355"/>
    </location>
</feature>
<comment type="function">
    <text evidence="7">Catalyzes the reversible isomerization of glucose-6-phosphate to fructose-6-phosphate.</text>
</comment>
<keyword evidence="10" id="KW-1185">Reference proteome</keyword>
<comment type="pathway">
    <text evidence="7">Carbohydrate biosynthesis; gluconeogenesis.</text>
</comment>
<dbReference type="SUPFAM" id="SSF53697">
    <property type="entry name" value="SIS domain"/>
    <property type="match status" value="1"/>
</dbReference>
<evidence type="ECO:0000256" key="4">
    <source>
        <dbReference type="ARBA" id="ARBA00023152"/>
    </source>
</evidence>
<dbReference type="GO" id="GO:0006096">
    <property type="term" value="P:glycolytic process"/>
    <property type="evidence" value="ECO:0007669"/>
    <property type="project" value="UniProtKB-UniRule"/>
</dbReference>
<dbReference type="PROSITE" id="PS00765">
    <property type="entry name" value="P_GLUCOSE_ISOMERASE_1"/>
    <property type="match status" value="1"/>
</dbReference>
<feature type="active site" evidence="7">
    <location>
        <position position="386"/>
    </location>
</feature>
<dbReference type="GO" id="GO:0051156">
    <property type="term" value="P:glucose 6-phosphate metabolic process"/>
    <property type="evidence" value="ECO:0007669"/>
    <property type="project" value="TreeGrafter"/>
</dbReference>
<dbReference type="UniPathway" id="UPA00109">
    <property type="reaction ID" value="UER00181"/>
</dbReference>
<keyword evidence="5 7" id="KW-0413">Isomerase</keyword>
<dbReference type="PROSITE" id="PS00174">
    <property type="entry name" value="P_GLUCOSE_ISOMERASE_2"/>
    <property type="match status" value="1"/>
</dbReference>
<evidence type="ECO:0000256" key="1">
    <source>
        <dbReference type="ARBA" id="ARBA00004926"/>
    </source>
</evidence>
<dbReference type="PRINTS" id="PR00662">
    <property type="entry name" value="G6PISOMERASE"/>
</dbReference>
<gene>
    <name evidence="7" type="primary">pgi</name>
    <name evidence="9" type="ORF">D9V79_01845</name>
</gene>
<evidence type="ECO:0000256" key="6">
    <source>
        <dbReference type="ARBA" id="ARBA00029321"/>
    </source>
</evidence>
<dbReference type="Proteomes" id="UP000298636">
    <property type="component" value="Chromosome"/>
</dbReference>
<comment type="similarity">
    <text evidence="2 7 8">Belongs to the GPI family.</text>
</comment>
<dbReference type="GO" id="GO:0004347">
    <property type="term" value="F:glucose-6-phosphate isomerase activity"/>
    <property type="evidence" value="ECO:0007669"/>
    <property type="project" value="UniProtKB-UniRule"/>
</dbReference>
<dbReference type="InterPro" id="IPR018189">
    <property type="entry name" value="Phosphoglucose_isomerase_CS"/>
</dbReference>
<dbReference type="InterPro" id="IPR023096">
    <property type="entry name" value="G6P_Isomerase_C"/>
</dbReference>
<dbReference type="Gene3D" id="3.40.50.10490">
    <property type="entry name" value="Glucose-6-phosphate isomerase like protein, domain 1"/>
    <property type="match status" value="2"/>
</dbReference>
<dbReference type="InterPro" id="IPR035476">
    <property type="entry name" value="SIS_PGI_1"/>
</dbReference>